<dbReference type="PROSITE" id="PS00523">
    <property type="entry name" value="SULFATASE_1"/>
    <property type="match status" value="1"/>
</dbReference>
<name>A0A1Q6HZA2_BACUN</name>
<dbReference type="Proteomes" id="UP000186549">
    <property type="component" value="Unassembled WGS sequence"/>
</dbReference>
<evidence type="ECO:0000256" key="3">
    <source>
        <dbReference type="PIRSR" id="PIRSR600917-52"/>
    </source>
</evidence>
<dbReference type="GO" id="GO:0016787">
    <property type="term" value="F:hydrolase activity"/>
    <property type="evidence" value="ECO:0007669"/>
    <property type="project" value="UniProtKB-KW"/>
</dbReference>
<dbReference type="Gene3D" id="3.40.720.10">
    <property type="entry name" value="Alkaline Phosphatase, subunit A"/>
    <property type="match status" value="1"/>
</dbReference>
<dbReference type="EMBL" id="MNQU01000238">
    <property type="protein sequence ID" value="OKZ31964.1"/>
    <property type="molecule type" value="Genomic_DNA"/>
</dbReference>
<dbReference type="SUPFAM" id="SSF53649">
    <property type="entry name" value="Alkaline phosphatase-like"/>
    <property type="match status" value="1"/>
</dbReference>
<dbReference type="AlphaFoldDB" id="A0A1Q6HZA2"/>
<dbReference type="InterPro" id="IPR024607">
    <property type="entry name" value="Sulfatase_CS"/>
</dbReference>
<dbReference type="InterPro" id="IPR052701">
    <property type="entry name" value="GAG_Ulvan_Degrading_Sulfatases"/>
</dbReference>
<accession>A0A1Q6HZA2</accession>
<dbReference type="InterPro" id="IPR017850">
    <property type="entry name" value="Alkaline_phosphatase_core_sf"/>
</dbReference>
<comment type="similarity">
    <text evidence="1">Belongs to the sulfatase family.</text>
</comment>
<evidence type="ECO:0000313" key="6">
    <source>
        <dbReference type="Proteomes" id="UP000186549"/>
    </source>
</evidence>
<evidence type="ECO:0000256" key="2">
    <source>
        <dbReference type="ARBA" id="ARBA00022801"/>
    </source>
</evidence>
<comment type="caution">
    <text evidence="5">The sequence shown here is derived from an EMBL/GenBank/DDBJ whole genome shotgun (WGS) entry which is preliminary data.</text>
</comment>
<dbReference type="PROSITE" id="PS00149">
    <property type="entry name" value="SULFATASE_2"/>
    <property type="match status" value="1"/>
</dbReference>
<comment type="PTM">
    <text evidence="3">The conversion to 3-oxoalanine (also known as C-formylglycine, FGly), of a serine or cysteine residue in prokaryotes and of a cysteine residue in eukaryotes, is critical for catalytic activity.</text>
</comment>
<feature type="domain" description="Sulfatase N-terminal" evidence="4">
    <location>
        <begin position="23"/>
        <end position="394"/>
    </location>
</feature>
<sequence length="486" mass="54214">MNKVLLSILIGCYGAQVTAQRLPNVIYILADDIGYTDWGCYGATKIKTPTLDQLAFEGVRFTNAYAPASTSSPSRFALLTGEYAWRKNVGILPADAPLSIDVQKNTLPKTMKQLGYTTGIVGKWHLGLGSSNEPVDFNKTIQMGPSAVGFDYCYYFPATNDRVPCVYIENEKVVGLEADDPIKVSYTEELEGSITSREYPELLKLRPHLGHNNSIVNGISRIGWMTGGTNALWKDEDMTENLLAKAQEFVRDNKGKPFFLYYATHNAHEPRVPSDAFRGRSEAGIYGDVIEEFDYCVGELVKCLKKEGLYENTIIIVTSDNAPMIKEGYKDGALENMNGHNPYGVLRGEKYSLHEGGNKVPFICVWPSGIRHPFVQKQPFTYLDMLATLPSLVGKPIVAAQCNDSKDGSKLFFDENAPSYREYIVTQNNGGDISIRMGRWKYLPATKHRNAELYDLDNDPSELHNVMYAYPKVAYKLQGLAAKVKQ</sequence>
<gene>
    <name evidence="5" type="ORF">BHV79_12185</name>
</gene>
<organism evidence="5 6">
    <name type="scientific">Bacteroides uniformis</name>
    <dbReference type="NCBI Taxonomy" id="820"/>
    <lineage>
        <taxon>Bacteria</taxon>
        <taxon>Pseudomonadati</taxon>
        <taxon>Bacteroidota</taxon>
        <taxon>Bacteroidia</taxon>
        <taxon>Bacteroidales</taxon>
        <taxon>Bacteroidaceae</taxon>
        <taxon>Bacteroides</taxon>
    </lineage>
</organism>
<evidence type="ECO:0000259" key="4">
    <source>
        <dbReference type="Pfam" id="PF00884"/>
    </source>
</evidence>
<dbReference type="InterPro" id="IPR000917">
    <property type="entry name" value="Sulfatase_N"/>
</dbReference>
<dbReference type="PANTHER" id="PTHR43751:SF6">
    <property type="entry name" value="N-ACETYLGALACTOSAMINE-6-O-SULFATASE"/>
    <property type="match status" value="1"/>
</dbReference>
<evidence type="ECO:0000256" key="1">
    <source>
        <dbReference type="ARBA" id="ARBA00008779"/>
    </source>
</evidence>
<dbReference type="Gene3D" id="3.30.1120.10">
    <property type="match status" value="1"/>
</dbReference>
<dbReference type="PANTHER" id="PTHR43751">
    <property type="entry name" value="SULFATASE"/>
    <property type="match status" value="1"/>
</dbReference>
<evidence type="ECO:0000313" key="5">
    <source>
        <dbReference type="EMBL" id="OKZ31964.1"/>
    </source>
</evidence>
<feature type="modified residue" description="3-oxoalanine (Ser)" evidence="3">
    <location>
        <position position="71"/>
    </location>
</feature>
<proteinExistence type="inferred from homology"/>
<protein>
    <recommendedName>
        <fullName evidence="4">Sulfatase N-terminal domain-containing protein</fullName>
    </recommendedName>
</protein>
<dbReference type="Pfam" id="PF00884">
    <property type="entry name" value="Sulfatase"/>
    <property type="match status" value="1"/>
</dbReference>
<reference evidence="5 6" key="1">
    <citation type="journal article" date="2016" name="Nat. Biotechnol.">
        <title>Measurement of bacterial replication rates in microbial communities.</title>
        <authorList>
            <person name="Brown C.T."/>
            <person name="Olm M.R."/>
            <person name="Thomas B.C."/>
            <person name="Banfield J.F."/>
        </authorList>
    </citation>
    <scope>NUCLEOTIDE SEQUENCE [LARGE SCALE GENOMIC DNA]</scope>
    <source>
        <strain evidence="5">45_41</strain>
    </source>
</reference>
<keyword evidence="2" id="KW-0378">Hydrolase</keyword>